<dbReference type="Gene3D" id="3.40.630.30">
    <property type="match status" value="1"/>
</dbReference>
<gene>
    <name evidence="2" type="ORF">SODALDRAFT_326117</name>
</gene>
<keyword evidence="3" id="KW-1185">Reference proteome</keyword>
<dbReference type="RefSeq" id="XP_028469739.1">
    <property type="nucleotide sequence ID" value="XM_028610091.1"/>
</dbReference>
<dbReference type="GO" id="GO:0016747">
    <property type="term" value="F:acyltransferase activity, transferring groups other than amino-acyl groups"/>
    <property type="evidence" value="ECO:0007669"/>
    <property type="project" value="InterPro"/>
</dbReference>
<protein>
    <recommendedName>
        <fullName evidence="1">N-acetyltransferase domain-containing protein</fullName>
    </recommendedName>
</protein>
<dbReference type="InterPro" id="IPR016181">
    <property type="entry name" value="Acyl_CoA_acyltransferase"/>
</dbReference>
<evidence type="ECO:0000313" key="3">
    <source>
        <dbReference type="Proteomes" id="UP000272025"/>
    </source>
</evidence>
<dbReference type="EMBL" id="ML119051">
    <property type="protein sequence ID" value="ROT41933.1"/>
    <property type="molecule type" value="Genomic_DNA"/>
</dbReference>
<dbReference type="InterPro" id="IPR000182">
    <property type="entry name" value="GNAT_dom"/>
</dbReference>
<organism evidence="2 3">
    <name type="scientific">Sodiomyces alkalinus (strain CBS 110278 / VKM F-3762 / F11)</name>
    <name type="common">Alkaliphilic filamentous fungus</name>
    <dbReference type="NCBI Taxonomy" id="1314773"/>
    <lineage>
        <taxon>Eukaryota</taxon>
        <taxon>Fungi</taxon>
        <taxon>Dikarya</taxon>
        <taxon>Ascomycota</taxon>
        <taxon>Pezizomycotina</taxon>
        <taxon>Sordariomycetes</taxon>
        <taxon>Hypocreomycetidae</taxon>
        <taxon>Glomerellales</taxon>
        <taxon>Plectosphaerellaceae</taxon>
        <taxon>Sodiomyces</taxon>
    </lineage>
</organism>
<dbReference type="GeneID" id="39578569"/>
<dbReference type="Proteomes" id="UP000272025">
    <property type="component" value="Unassembled WGS sequence"/>
</dbReference>
<feature type="domain" description="N-acetyltransferase" evidence="1">
    <location>
        <begin position="112"/>
        <end position="247"/>
    </location>
</feature>
<proteinExistence type="predicted"/>
<accession>A0A3N2Q587</accession>
<dbReference type="InterPro" id="IPR052523">
    <property type="entry name" value="Trichothecene_AcTrans"/>
</dbReference>
<dbReference type="PANTHER" id="PTHR42791:SF14">
    <property type="entry name" value="N-ACETYLTRANSFERASE DOMAIN-CONTAINING PROTEIN"/>
    <property type="match status" value="1"/>
</dbReference>
<name>A0A3N2Q587_SODAK</name>
<evidence type="ECO:0000313" key="2">
    <source>
        <dbReference type="EMBL" id="ROT41933.1"/>
    </source>
</evidence>
<dbReference type="AlphaFoldDB" id="A0A3N2Q587"/>
<sequence length="256" mass="28063">MSASQDIRIEPTTEEQDLLDSFNCISNAFGTQANDGIWTHMNPGWDTPEGHARCAARLAARLRTITKDRNGRPNIVFLKATVPDPAVPADGSGDAKRIIVGIATWVQLSVVEGYGDRPAEDLAQAVDLEDLYPGSEADQRLCRQLDAALHADRIRVVKDKAAAAASPPAVMVLDMCAVHSEYQRRGIATRLVQWGVEEARARGGLECLTEASSMGRHVYLRLGFRQVGEEMEYGTVDEEVRSKRTLPSNIFMRTGA</sequence>
<evidence type="ECO:0000259" key="1">
    <source>
        <dbReference type="PROSITE" id="PS51186"/>
    </source>
</evidence>
<dbReference type="STRING" id="1314773.A0A3N2Q587"/>
<dbReference type="SUPFAM" id="SSF55729">
    <property type="entry name" value="Acyl-CoA N-acyltransferases (Nat)"/>
    <property type="match status" value="1"/>
</dbReference>
<dbReference type="PANTHER" id="PTHR42791">
    <property type="entry name" value="GNAT FAMILY ACETYLTRANSFERASE"/>
    <property type="match status" value="1"/>
</dbReference>
<dbReference type="CDD" id="cd04301">
    <property type="entry name" value="NAT_SF"/>
    <property type="match status" value="1"/>
</dbReference>
<dbReference type="PROSITE" id="PS51186">
    <property type="entry name" value="GNAT"/>
    <property type="match status" value="1"/>
</dbReference>
<dbReference type="Pfam" id="PF00583">
    <property type="entry name" value="Acetyltransf_1"/>
    <property type="match status" value="1"/>
</dbReference>
<dbReference type="OrthoDB" id="2832510at2759"/>
<reference evidence="2 3" key="1">
    <citation type="journal article" date="2018" name="Mol. Ecol.">
        <title>The obligate alkalophilic soda-lake fungus Sodiomyces alkalinus has shifted to a protein diet.</title>
        <authorList>
            <person name="Grum-Grzhimaylo A.A."/>
            <person name="Falkoski D.L."/>
            <person name="van den Heuvel J."/>
            <person name="Valero-Jimenez C.A."/>
            <person name="Min B."/>
            <person name="Choi I.G."/>
            <person name="Lipzen A."/>
            <person name="Daum C.G."/>
            <person name="Aanen D.K."/>
            <person name="Tsang A."/>
            <person name="Henrissat B."/>
            <person name="Bilanenko E.N."/>
            <person name="de Vries R.P."/>
            <person name="van Kan J.A.L."/>
            <person name="Grigoriev I.V."/>
            <person name="Debets A.J.M."/>
        </authorList>
    </citation>
    <scope>NUCLEOTIDE SEQUENCE [LARGE SCALE GENOMIC DNA]</scope>
    <source>
        <strain evidence="2 3">F11</strain>
    </source>
</reference>